<dbReference type="RefSeq" id="WP_219530216.1">
    <property type="nucleotide sequence ID" value="NZ_JAHKRM010000008.1"/>
</dbReference>
<dbReference type="Pfam" id="PF01471">
    <property type="entry name" value="PG_binding_1"/>
    <property type="match status" value="1"/>
</dbReference>
<dbReference type="Pfam" id="PF03415">
    <property type="entry name" value="Peptidase_C11"/>
    <property type="match status" value="2"/>
</dbReference>
<evidence type="ECO:0000313" key="2">
    <source>
        <dbReference type="EMBL" id="MFD1536523.1"/>
    </source>
</evidence>
<dbReference type="PANTHER" id="PTHR37835:SF1">
    <property type="entry name" value="ALPHA-CLOSTRIPAIN"/>
    <property type="match status" value="1"/>
</dbReference>
<gene>
    <name evidence="2" type="ORF">ACFSJ0_05730</name>
</gene>
<proteinExistence type="predicted"/>
<keyword evidence="3" id="KW-1185">Reference proteome</keyword>
<dbReference type="InterPro" id="IPR002477">
    <property type="entry name" value="Peptidoglycan-bd-like"/>
</dbReference>
<dbReference type="PANTHER" id="PTHR37835">
    <property type="entry name" value="ALPHA-CLOSTRIPAIN"/>
    <property type="match status" value="1"/>
</dbReference>
<dbReference type="InterPro" id="IPR005077">
    <property type="entry name" value="Peptidase_C11"/>
</dbReference>
<name>A0ABW4G1D9_9ACTN</name>
<evidence type="ECO:0000259" key="1">
    <source>
        <dbReference type="Pfam" id="PF01471"/>
    </source>
</evidence>
<comment type="caution">
    <text evidence="2">The sequence shown here is derived from an EMBL/GenBank/DDBJ whole genome shotgun (WGS) entry which is preliminary data.</text>
</comment>
<protein>
    <submittedName>
        <fullName evidence="2">Clostripain-related cysteine peptidase</fullName>
    </submittedName>
</protein>
<evidence type="ECO:0000313" key="3">
    <source>
        <dbReference type="Proteomes" id="UP001597097"/>
    </source>
</evidence>
<sequence length="522" mass="58109">MAETPLRLGSRGEEVRRLQELLRSRGYRIQADGYFGGSTYGAVLGFQQRHRIPADGIAGAATWRALGETRSDPAEQESTPRGPAPWTFMVYMAGNNSLSDAAGRDLEELRALASYNGVRVTAFVKRHGIQGRAQHMELSPGGTRDLVEELAPPVDSGHPQTLVDFARWTVRRAPAERYALVIWNHGGGWGPDDLNQLYTQVRGRAVRRDVEQGYIRRVPRAAPAEGEPSFSELARLTETPEISKCVFSTSLRRLLTLPTGHARAISSDDGTLHSMDTVELYNVLRQLHTDLGRPIDLLGMDACLMSCLEVCYQIREHVGVVVGSEETEPNEGWPYTEILTTLAGNPRMDARDLGRTVVEEYLRSYRASPTTVTQCAVDATRIEEFMREFETLAESLRGQVHANRSVVDSVQSVATRFHTDRSLIDLRTLCLALIADTRTDPTLASVADKMIALHNPGGFVIHEDRQGAKVEDCGGLSAYFPMERTISPYYADLQIARDTEWDRFLKEYADARGIGGRRPRRP</sequence>
<accession>A0ABW4G1D9</accession>
<dbReference type="EMBL" id="JBHUCM010000005">
    <property type="protein sequence ID" value="MFD1536523.1"/>
    <property type="molecule type" value="Genomic_DNA"/>
</dbReference>
<organism evidence="2 3">
    <name type="scientific">Nonomuraea guangzhouensis</name>
    <dbReference type="NCBI Taxonomy" id="1291555"/>
    <lineage>
        <taxon>Bacteria</taxon>
        <taxon>Bacillati</taxon>
        <taxon>Actinomycetota</taxon>
        <taxon>Actinomycetes</taxon>
        <taxon>Streptosporangiales</taxon>
        <taxon>Streptosporangiaceae</taxon>
        <taxon>Nonomuraea</taxon>
    </lineage>
</organism>
<reference evidence="3" key="1">
    <citation type="journal article" date="2019" name="Int. J. Syst. Evol. Microbiol.">
        <title>The Global Catalogue of Microorganisms (GCM) 10K type strain sequencing project: providing services to taxonomists for standard genome sequencing and annotation.</title>
        <authorList>
            <consortium name="The Broad Institute Genomics Platform"/>
            <consortium name="The Broad Institute Genome Sequencing Center for Infectious Disease"/>
            <person name="Wu L."/>
            <person name="Ma J."/>
        </authorList>
    </citation>
    <scope>NUCLEOTIDE SEQUENCE [LARGE SCALE GENOMIC DNA]</scope>
    <source>
        <strain evidence="3">CGMCC 1.15399</strain>
    </source>
</reference>
<dbReference type="Proteomes" id="UP001597097">
    <property type="component" value="Unassembled WGS sequence"/>
</dbReference>
<feature type="domain" description="Peptidoglycan binding-like" evidence="1">
    <location>
        <begin position="11"/>
        <end position="66"/>
    </location>
</feature>